<comment type="caution">
    <text evidence="4">The sequence shown here is derived from an EMBL/GenBank/DDBJ whole genome shotgun (WGS) entry which is preliminary data.</text>
</comment>
<dbReference type="InterPro" id="IPR032466">
    <property type="entry name" value="Metal_Hydrolase"/>
</dbReference>
<feature type="domain" description="Amidohydrolase-related" evidence="3">
    <location>
        <begin position="32"/>
        <end position="300"/>
    </location>
</feature>
<comment type="similarity">
    <text evidence="1">Belongs to the metallo-dependent hydrolases superfamily.</text>
</comment>
<name>A0A4V1RU69_9HYPH</name>
<dbReference type="Gene3D" id="3.20.20.140">
    <property type="entry name" value="Metal-dependent hydrolases"/>
    <property type="match status" value="1"/>
</dbReference>
<evidence type="ECO:0000259" key="3">
    <source>
        <dbReference type="Pfam" id="PF04909"/>
    </source>
</evidence>
<dbReference type="EMBL" id="QYBB01000032">
    <property type="protein sequence ID" value="RYC30114.1"/>
    <property type="molecule type" value="Genomic_DNA"/>
</dbReference>
<keyword evidence="4" id="KW-0378">Hydrolase</keyword>
<protein>
    <submittedName>
        <fullName evidence="4">Amidohydrolase</fullName>
    </submittedName>
</protein>
<dbReference type="OrthoDB" id="9787654at2"/>
<sequence>MAAHHHRGIDHRHRLLRPTPPQATLRPPLKLDAHQHFWDYAAHAGDYGWMGAAEAPLRRDYLPGELAPLMDEAGYDGCVVVQAREVEAETDWLLALARRHTFVRAVVGWVDLCAPDVEARLDRHADEPSLRGLRMAVHDRANTSFAASAAHVRGVSHLASRDLAYDLLIRTEHIPAALALVDACPGVRFVVDHIAKPHRDGVNLPAWQAGIAALGRRPNVWCKLSGLGTLPGTGAITPFLDTALAAFGPARCMIGSDWPVSTLAAPYRDTMATVETWCGRLSSDERECLLGRTCASFYRIEEARL</sequence>
<dbReference type="PANTHER" id="PTHR43569:SF2">
    <property type="entry name" value="AMIDOHYDROLASE-RELATED DOMAIN-CONTAINING PROTEIN"/>
    <property type="match status" value="1"/>
</dbReference>
<dbReference type="PANTHER" id="PTHR43569">
    <property type="entry name" value="AMIDOHYDROLASE"/>
    <property type="match status" value="1"/>
</dbReference>
<evidence type="ECO:0000313" key="5">
    <source>
        <dbReference type="Proteomes" id="UP000290759"/>
    </source>
</evidence>
<evidence type="ECO:0000256" key="2">
    <source>
        <dbReference type="SAM" id="MobiDB-lite"/>
    </source>
</evidence>
<dbReference type="SUPFAM" id="SSF51556">
    <property type="entry name" value="Metallo-dependent hydrolases"/>
    <property type="match status" value="1"/>
</dbReference>
<organism evidence="4 5">
    <name type="scientific">Lichenibacterium minor</name>
    <dbReference type="NCBI Taxonomy" id="2316528"/>
    <lineage>
        <taxon>Bacteria</taxon>
        <taxon>Pseudomonadati</taxon>
        <taxon>Pseudomonadota</taxon>
        <taxon>Alphaproteobacteria</taxon>
        <taxon>Hyphomicrobiales</taxon>
        <taxon>Lichenihabitantaceae</taxon>
        <taxon>Lichenibacterium</taxon>
    </lineage>
</organism>
<feature type="region of interest" description="Disordered" evidence="2">
    <location>
        <begin position="1"/>
        <end position="22"/>
    </location>
</feature>
<dbReference type="InterPro" id="IPR052350">
    <property type="entry name" value="Metallo-dep_Lactonases"/>
</dbReference>
<dbReference type="Proteomes" id="UP000290759">
    <property type="component" value="Unassembled WGS sequence"/>
</dbReference>
<dbReference type="InterPro" id="IPR006680">
    <property type="entry name" value="Amidohydro-rel"/>
</dbReference>
<feature type="compositionally biased region" description="Basic residues" evidence="2">
    <location>
        <begin position="1"/>
        <end position="16"/>
    </location>
</feature>
<reference evidence="4 5" key="2">
    <citation type="submission" date="2019-02" db="EMBL/GenBank/DDBJ databases">
        <title>'Lichenibacterium ramalinii' gen. nov. sp. nov., 'Lichenibacterium minor' gen. nov. sp. nov.</title>
        <authorList>
            <person name="Pankratov T."/>
        </authorList>
    </citation>
    <scope>NUCLEOTIDE SEQUENCE [LARGE SCALE GENOMIC DNA]</scope>
    <source>
        <strain evidence="4 5">RmlP026</strain>
    </source>
</reference>
<accession>A0A4V1RU69</accession>
<evidence type="ECO:0000256" key="1">
    <source>
        <dbReference type="ARBA" id="ARBA00038310"/>
    </source>
</evidence>
<reference evidence="4 5" key="1">
    <citation type="submission" date="2018-12" db="EMBL/GenBank/DDBJ databases">
        <authorList>
            <person name="Grouzdev D.S."/>
            <person name="Krutkina M.S."/>
        </authorList>
    </citation>
    <scope>NUCLEOTIDE SEQUENCE [LARGE SCALE GENOMIC DNA]</scope>
    <source>
        <strain evidence="4 5">RmlP026</strain>
    </source>
</reference>
<evidence type="ECO:0000313" key="4">
    <source>
        <dbReference type="EMBL" id="RYC30114.1"/>
    </source>
</evidence>
<gene>
    <name evidence="4" type="ORF">D3273_20605</name>
</gene>
<keyword evidence="5" id="KW-1185">Reference proteome</keyword>
<dbReference type="AlphaFoldDB" id="A0A4V1RU69"/>
<dbReference type="GO" id="GO:0016787">
    <property type="term" value="F:hydrolase activity"/>
    <property type="evidence" value="ECO:0007669"/>
    <property type="project" value="UniProtKB-KW"/>
</dbReference>
<dbReference type="Pfam" id="PF04909">
    <property type="entry name" value="Amidohydro_2"/>
    <property type="match status" value="1"/>
</dbReference>
<proteinExistence type="inferred from homology"/>